<evidence type="ECO:0000313" key="31">
    <source>
        <dbReference type="EMBL" id="MBB5154424.1"/>
    </source>
</evidence>
<comment type="caution">
    <text evidence="31">The sequence shown here is derived from an EMBL/GenBank/DDBJ whole genome shotgun (WGS) entry which is preliminary data.</text>
</comment>
<feature type="domain" description="Acetyl-CoA dehydrogenase-like C-terminal" evidence="30">
    <location>
        <begin position="521"/>
        <end position="654"/>
    </location>
</feature>
<dbReference type="FunFam" id="1.20.140.10:FF:000016">
    <property type="entry name" value="Acyl-CoA dehydrogenase FadE5"/>
    <property type="match status" value="1"/>
</dbReference>
<evidence type="ECO:0000256" key="15">
    <source>
        <dbReference type="ARBA" id="ARBA00049247"/>
    </source>
</evidence>
<keyword evidence="8 27" id="KW-0285">Flavoprotein</keyword>
<dbReference type="SUPFAM" id="SSF47203">
    <property type="entry name" value="Acyl-CoA dehydrogenase C-terminal domain-like"/>
    <property type="match status" value="1"/>
</dbReference>
<comment type="catalytic activity">
    <reaction evidence="18">
        <text>butanoyl-CoA + oxidized [electron-transfer flavoprotein] + H(+) = (2E)-butenoyl-CoA + reduced [electron-transfer flavoprotein]</text>
        <dbReference type="Rhea" id="RHEA:24004"/>
        <dbReference type="Rhea" id="RHEA-COMP:10685"/>
        <dbReference type="Rhea" id="RHEA-COMP:10686"/>
        <dbReference type="ChEBI" id="CHEBI:15378"/>
        <dbReference type="ChEBI" id="CHEBI:57332"/>
        <dbReference type="ChEBI" id="CHEBI:57371"/>
        <dbReference type="ChEBI" id="CHEBI:57692"/>
        <dbReference type="ChEBI" id="CHEBI:58307"/>
    </reaction>
</comment>
<dbReference type="Pfam" id="PF12806">
    <property type="entry name" value="Acyl-CoA_dh_C"/>
    <property type="match status" value="1"/>
</dbReference>
<evidence type="ECO:0000256" key="19">
    <source>
        <dbReference type="ARBA" id="ARBA00050703"/>
    </source>
</evidence>
<dbReference type="Gene3D" id="2.40.110.20">
    <property type="match status" value="1"/>
</dbReference>
<dbReference type="PANTHER" id="PTHR42803">
    <property type="entry name" value="ACYL-COA DEHYDROGENASE"/>
    <property type="match status" value="1"/>
</dbReference>
<evidence type="ECO:0000256" key="26">
    <source>
        <dbReference type="ARBA" id="ARBA00077336"/>
    </source>
</evidence>
<name>A0A840Q1Y6_9PSEU</name>
<comment type="catalytic activity">
    <reaction evidence="19">
        <text>decanoyl-CoA + oxidized [electron-transfer flavoprotein] + H(+) = (2E)-decenoyl-CoA + reduced [electron-transfer flavoprotein]</text>
        <dbReference type="Rhea" id="RHEA:48176"/>
        <dbReference type="Rhea" id="RHEA-COMP:10685"/>
        <dbReference type="Rhea" id="RHEA-COMP:10686"/>
        <dbReference type="ChEBI" id="CHEBI:15378"/>
        <dbReference type="ChEBI" id="CHEBI:57692"/>
        <dbReference type="ChEBI" id="CHEBI:58307"/>
        <dbReference type="ChEBI" id="CHEBI:61406"/>
        <dbReference type="ChEBI" id="CHEBI:61430"/>
    </reaction>
</comment>
<comment type="function">
    <text evidence="22">Acyl-CoA dehydrogenase that exhibits broad specificity for linear acyl-CoA substrates, with a preference for long-chain substrates.</text>
</comment>
<evidence type="ECO:0000256" key="10">
    <source>
        <dbReference type="ARBA" id="ARBA00022832"/>
    </source>
</evidence>
<comment type="catalytic activity">
    <reaction evidence="20">
        <text>octadecanoyl-CoA + oxidized [electron-transfer flavoprotein] + H(+) = (2E)-octadecenoyl-CoA + reduced [electron-transfer flavoprotein]</text>
        <dbReference type="Rhea" id="RHEA:47240"/>
        <dbReference type="Rhea" id="RHEA-COMP:10685"/>
        <dbReference type="Rhea" id="RHEA-COMP:10686"/>
        <dbReference type="ChEBI" id="CHEBI:15378"/>
        <dbReference type="ChEBI" id="CHEBI:57394"/>
        <dbReference type="ChEBI" id="CHEBI:57692"/>
        <dbReference type="ChEBI" id="CHEBI:58307"/>
        <dbReference type="ChEBI" id="CHEBI:71412"/>
    </reaction>
</comment>
<dbReference type="GO" id="GO:0004466">
    <property type="term" value="F:long-chain fatty acyl-CoA dehydrogenase activity"/>
    <property type="evidence" value="ECO:0007669"/>
    <property type="project" value="UniProtKB-EC"/>
</dbReference>
<dbReference type="Pfam" id="PF00441">
    <property type="entry name" value="Acyl-CoA_dh_1"/>
    <property type="match status" value="1"/>
</dbReference>
<comment type="catalytic activity">
    <reaction evidence="21">
        <text>oxidized [electron-transfer flavoprotein] + hexadecanoyl-CoA + H(+) = (2E)-hexadecenoyl-CoA + reduced [electron-transfer flavoprotein]</text>
        <dbReference type="Rhea" id="RHEA:43448"/>
        <dbReference type="Rhea" id="RHEA-COMP:10685"/>
        <dbReference type="Rhea" id="RHEA-COMP:10686"/>
        <dbReference type="ChEBI" id="CHEBI:15378"/>
        <dbReference type="ChEBI" id="CHEBI:57379"/>
        <dbReference type="ChEBI" id="CHEBI:57692"/>
        <dbReference type="ChEBI" id="CHEBI:58307"/>
        <dbReference type="ChEBI" id="CHEBI:61526"/>
    </reaction>
</comment>
<evidence type="ECO:0000256" key="24">
    <source>
        <dbReference type="ARBA" id="ARBA00075470"/>
    </source>
</evidence>
<comment type="catalytic activity">
    <reaction evidence="13">
        <text>a medium-chain 2,3-saturated fatty acyl-CoA + oxidized [electron-transfer flavoprotein] + H(+) = a medium-chain (2E)-enoyl-CoA + reduced [electron-transfer flavoprotein]</text>
        <dbReference type="Rhea" id="RHEA:14477"/>
        <dbReference type="Rhea" id="RHEA-COMP:10685"/>
        <dbReference type="Rhea" id="RHEA-COMP:10686"/>
        <dbReference type="ChEBI" id="CHEBI:15378"/>
        <dbReference type="ChEBI" id="CHEBI:57692"/>
        <dbReference type="ChEBI" id="CHEBI:58307"/>
        <dbReference type="ChEBI" id="CHEBI:83723"/>
        <dbReference type="ChEBI" id="CHEBI:83726"/>
        <dbReference type="EC" id="1.3.8.7"/>
    </reaction>
</comment>
<reference evidence="31 32" key="1">
    <citation type="submission" date="2020-08" db="EMBL/GenBank/DDBJ databases">
        <title>Sequencing the genomes of 1000 actinobacteria strains.</title>
        <authorList>
            <person name="Klenk H.-P."/>
        </authorList>
    </citation>
    <scope>NUCLEOTIDE SEQUENCE [LARGE SCALE GENOMIC DNA]</scope>
    <source>
        <strain evidence="31 32">DSM 45584</strain>
    </source>
</reference>
<keyword evidence="9 27" id="KW-0274">FAD</keyword>
<evidence type="ECO:0000259" key="30">
    <source>
        <dbReference type="Pfam" id="PF12806"/>
    </source>
</evidence>
<dbReference type="EC" id="1.3.8.1" evidence="7"/>
<dbReference type="Pfam" id="PF02770">
    <property type="entry name" value="Acyl-CoA_dh_M"/>
    <property type="match status" value="1"/>
</dbReference>
<evidence type="ECO:0000256" key="1">
    <source>
        <dbReference type="ARBA" id="ARBA00001974"/>
    </source>
</evidence>
<comment type="pathway">
    <text evidence="2">Lipid metabolism; fatty acid metabolism.</text>
</comment>
<evidence type="ECO:0000256" key="13">
    <source>
        <dbReference type="ARBA" id="ARBA00047882"/>
    </source>
</evidence>
<proteinExistence type="inferred from homology"/>
<organism evidence="31 32">
    <name type="scientific">Saccharopolyspora phatthalungensis</name>
    <dbReference type="NCBI Taxonomy" id="664693"/>
    <lineage>
        <taxon>Bacteria</taxon>
        <taxon>Bacillati</taxon>
        <taxon>Actinomycetota</taxon>
        <taxon>Actinomycetes</taxon>
        <taxon>Pseudonocardiales</taxon>
        <taxon>Pseudonocardiaceae</taxon>
        <taxon>Saccharopolyspora</taxon>
    </lineage>
</organism>
<dbReference type="AlphaFoldDB" id="A0A840Q1Y6"/>
<dbReference type="EC" id="1.3.8.8" evidence="6"/>
<evidence type="ECO:0000256" key="6">
    <source>
        <dbReference type="ARBA" id="ARBA00012040"/>
    </source>
</evidence>
<dbReference type="Gene3D" id="1.20.140.10">
    <property type="entry name" value="Butyryl-CoA Dehydrogenase, subunit A, domain 3"/>
    <property type="match status" value="1"/>
</dbReference>
<evidence type="ECO:0000256" key="14">
    <source>
        <dbReference type="ARBA" id="ARBA00048375"/>
    </source>
</evidence>
<evidence type="ECO:0000256" key="9">
    <source>
        <dbReference type="ARBA" id="ARBA00022827"/>
    </source>
</evidence>
<evidence type="ECO:0000256" key="18">
    <source>
        <dbReference type="ARBA" id="ARBA00050695"/>
    </source>
</evidence>
<gene>
    <name evidence="31" type="ORF">BJ970_001958</name>
</gene>
<evidence type="ECO:0000256" key="7">
    <source>
        <dbReference type="ARBA" id="ARBA00012046"/>
    </source>
</evidence>
<keyword evidence="32" id="KW-1185">Reference proteome</keyword>
<evidence type="ECO:0000256" key="23">
    <source>
        <dbReference type="ARBA" id="ARBA00069359"/>
    </source>
</evidence>
<sequence length="658" mass="72102">MIDADDGLGKNGLGRSYRQVISSCYRRVRAEPGPPAAARKREPLMGHYKSNVRDLEFNLFEVFRVQDRLGKGAFEQSDEDTVRGVLTELNELATGPLAESFVAGDRSPAQFDPATHSVTLPEAVKKSYQQVVDGEWWRLSLPDELGGYGTPPSVIWSAAELMLGANPAIYMYMAGPSFATILWSTGTEEQRHWAKLMIERGWGATMVLTEPDAGSDVGAGRTKAVKQEDGSWHLEGVKRFITSADQDMTENIMHLVLARPEEPGVAAKPGTKGLSLFLVPKFRFDTETGELGERNGAFVTNVEHKMGLNASATCEVTFGQHGTPAKGWLLGEVHDGIAQMFQVIEHARMMVGTKAIGTLSTGYLNALDYAKQRVQGADLTEAADKSARRVTITNHPDVRRILMLQKAYAEGLRAVYLYTASFQDQVAQSRHDGTDASTAEQVNDLLLPIVKGVGSERAYEMLTLSLQTLGGSGYLQDYPIEQYIRDAKIDSLYEGTTAIQAQDFFFRKIVRNNCAAIGHVAAEIQAALEAEGADERLKEERALVARALQDAQGMLGTLIEFLTSSQEDVKNIYKVGQHAVSFLLSMGDLLVGWLLLRQAEIALAALDAGASAKDQPFYQGKLAVARFFAKNVLPELTGRRKIIEAADNSLMELDESVF</sequence>
<dbReference type="PANTHER" id="PTHR42803:SF1">
    <property type="entry name" value="BROAD-SPECIFICITY LINEAR ACYL-COA DEHYDROGENASE FADE5"/>
    <property type="match status" value="1"/>
</dbReference>
<comment type="similarity">
    <text evidence="3 27">Belongs to the acyl-CoA dehydrogenase family.</text>
</comment>
<evidence type="ECO:0000256" key="2">
    <source>
        <dbReference type="ARBA" id="ARBA00004872"/>
    </source>
</evidence>
<evidence type="ECO:0000256" key="8">
    <source>
        <dbReference type="ARBA" id="ARBA00022630"/>
    </source>
</evidence>
<comment type="catalytic activity">
    <reaction evidence="15">
        <text>a long-chain 2,3-saturated fatty acyl-CoA + oxidized [electron-transfer flavoprotein] + H(+) = a long-chain (2E)-enoyl-CoA + reduced [electron-transfer flavoprotein]</text>
        <dbReference type="Rhea" id="RHEA:17721"/>
        <dbReference type="Rhea" id="RHEA-COMP:10685"/>
        <dbReference type="Rhea" id="RHEA-COMP:10686"/>
        <dbReference type="ChEBI" id="CHEBI:15378"/>
        <dbReference type="ChEBI" id="CHEBI:57692"/>
        <dbReference type="ChEBI" id="CHEBI:58307"/>
        <dbReference type="ChEBI" id="CHEBI:83721"/>
        <dbReference type="ChEBI" id="CHEBI:83727"/>
        <dbReference type="EC" id="1.3.8.8"/>
    </reaction>
</comment>
<evidence type="ECO:0000256" key="20">
    <source>
        <dbReference type="ARBA" id="ARBA00050877"/>
    </source>
</evidence>
<keyword evidence="11 27" id="KW-0560">Oxidoreductase</keyword>
<evidence type="ECO:0000256" key="27">
    <source>
        <dbReference type="RuleBase" id="RU362125"/>
    </source>
</evidence>
<evidence type="ECO:0000256" key="25">
    <source>
        <dbReference type="ARBA" id="ARBA00077090"/>
    </source>
</evidence>
<evidence type="ECO:0000259" key="28">
    <source>
        <dbReference type="Pfam" id="PF00441"/>
    </source>
</evidence>
<dbReference type="InterPro" id="IPR025878">
    <property type="entry name" value="Acyl-CoA_dh-like_C_dom"/>
</dbReference>
<protein>
    <recommendedName>
        <fullName evidence="23">Broad-specificity linear acyl-CoA dehydrogenase FadE5</fullName>
        <ecNumber evidence="7">1.3.8.1</ecNumber>
        <ecNumber evidence="5">1.3.8.7</ecNumber>
        <ecNumber evidence="6">1.3.8.8</ecNumber>
    </recommendedName>
    <alternativeName>
        <fullName evidence="25">Long-chain-acyl-CoA dehydrogenase</fullName>
    </alternativeName>
    <alternativeName>
        <fullName evidence="26">Medium-chain-acyl-CoA dehydrogenase</fullName>
    </alternativeName>
    <alternativeName>
        <fullName evidence="24">Short-chain-acyl-CoA dehydrogenase</fullName>
    </alternativeName>
</protein>
<keyword evidence="12" id="KW-0443">Lipid metabolism</keyword>
<dbReference type="FunFam" id="2.40.110.20:FF:000001">
    <property type="entry name" value="Acyl-CoA dehydrogenase AidB"/>
    <property type="match status" value="1"/>
</dbReference>
<feature type="domain" description="Acyl-CoA oxidase/dehydrogenase middle" evidence="29">
    <location>
        <begin position="206"/>
        <end position="318"/>
    </location>
</feature>
<comment type="catalytic activity">
    <reaction evidence="16">
        <text>a short-chain 2,3-saturated fatty acyl-CoA + oxidized [electron-transfer flavoprotein] + H(+) = a short-chain (2E)-enoyl-CoA + reduced [electron-transfer flavoprotein]</text>
        <dbReference type="Rhea" id="RHEA:47196"/>
        <dbReference type="Rhea" id="RHEA-COMP:10685"/>
        <dbReference type="Rhea" id="RHEA-COMP:10686"/>
        <dbReference type="ChEBI" id="CHEBI:15378"/>
        <dbReference type="ChEBI" id="CHEBI:57692"/>
        <dbReference type="ChEBI" id="CHEBI:58307"/>
        <dbReference type="ChEBI" id="CHEBI:87487"/>
        <dbReference type="ChEBI" id="CHEBI:87488"/>
        <dbReference type="EC" id="1.3.8.1"/>
    </reaction>
</comment>
<dbReference type="EC" id="1.3.8.7" evidence="5"/>
<feature type="domain" description="Acyl-CoA dehydrogenase/oxidase C-terminal" evidence="28">
    <location>
        <begin position="335"/>
        <end position="501"/>
    </location>
</feature>
<dbReference type="InterPro" id="IPR009075">
    <property type="entry name" value="AcylCo_DH/oxidase_C"/>
</dbReference>
<dbReference type="InterPro" id="IPR009100">
    <property type="entry name" value="AcylCoA_DH/oxidase_NM_dom_sf"/>
</dbReference>
<evidence type="ECO:0000313" key="32">
    <source>
        <dbReference type="Proteomes" id="UP000584374"/>
    </source>
</evidence>
<dbReference type="SUPFAM" id="SSF56645">
    <property type="entry name" value="Acyl-CoA dehydrogenase NM domain-like"/>
    <property type="match status" value="1"/>
</dbReference>
<evidence type="ECO:0000256" key="3">
    <source>
        <dbReference type="ARBA" id="ARBA00009347"/>
    </source>
</evidence>
<evidence type="ECO:0000256" key="12">
    <source>
        <dbReference type="ARBA" id="ARBA00023098"/>
    </source>
</evidence>
<evidence type="ECO:0000256" key="16">
    <source>
        <dbReference type="ARBA" id="ARBA00050315"/>
    </source>
</evidence>
<accession>A0A840Q1Y6</accession>
<comment type="subunit">
    <text evidence="4">Homodimer.</text>
</comment>
<dbReference type="EMBL" id="JACHIW010000001">
    <property type="protein sequence ID" value="MBB5154424.1"/>
    <property type="molecule type" value="Genomic_DNA"/>
</dbReference>
<evidence type="ECO:0000256" key="11">
    <source>
        <dbReference type="ARBA" id="ARBA00023002"/>
    </source>
</evidence>
<evidence type="ECO:0000256" key="4">
    <source>
        <dbReference type="ARBA" id="ARBA00011738"/>
    </source>
</evidence>
<dbReference type="Proteomes" id="UP000584374">
    <property type="component" value="Unassembled WGS sequence"/>
</dbReference>
<evidence type="ECO:0000259" key="29">
    <source>
        <dbReference type="Pfam" id="PF02770"/>
    </source>
</evidence>
<dbReference type="GO" id="GO:0070991">
    <property type="term" value="F:medium-chain fatty acyl-CoA dehydrogenase activity"/>
    <property type="evidence" value="ECO:0007669"/>
    <property type="project" value="UniProtKB-EC"/>
</dbReference>
<dbReference type="GO" id="GO:0005886">
    <property type="term" value="C:plasma membrane"/>
    <property type="evidence" value="ECO:0007669"/>
    <property type="project" value="TreeGrafter"/>
</dbReference>
<dbReference type="GO" id="GO:0016937">
    <property type="term" value="F:short-chain fatty acyl-CoA dehydrogenase activity"/>
    <property type="evidence" value="ECO:0007669"/>
    <property type="project" value="UniProtKB-EC"/>
</dbReference>
<comment type="catalytic activity">
    <reaction evidence="14">
        <text>hexanoyl-CoA + oxidized [electron-transfer flavoprotein] + H(+) = (2E)-hexenoyl-CoA + reduced [electron-transfer flavoprotein]</text>
        <dbReference type="Rhea" id="RHEA:43464"/>
        <dbReference type="Rhea" id="RHEA-COMP:10685"/>
        <dbReference type="Rhea" id="RHEA-COMP:10686"/>
        <dbReference type="ChEBI" id="CHEBI:15378"/>
        <dbReference type="ChEBI" id="CHEBI:57692"/>
        <dbReference type="ChEBI" id="CHEBI:58307"/>
        <dbReference type="ChEBI" id="CHEBI:62077"/>
        <dbReference type="ChEBI" id="CHEBI:62620"/>
    </reaction>
</comment>
<dbReference type="InterPro" id="IPR052166">
    <property type="entry name" value="Diverse_Acyl-CoA_DH"/>
</dbReference>
<dbReference type="InterPro" id="IPR036250">
    <property type="entry name" value="AcylCo_DH-like_C"/>
</dbReference>
<comment type="catalytic activity">
    <reaction evidence="17">
        <text>dodecanoyl-CoA + oxidized [electron-transfer flavoprotein] + H(+) = (2E)-dodecenoyl-CoA + reduced [electron-transfer flavoprotein]</text>
        <dbReference type="Rhea" id="RHEA:47296"/>
        <dbReference type="Rhea" id="RHEA-COMP:10685"/>
        <dbReference type="Rhea" id="RHEA-COMP:10686"/>
        <dbReference type="ChEBI" id="CHEBI:15378"/>
        <dbReference type="ChEBI" id="CHEBI:57330"/>
        <dbReference type="ChEBI" id="CHEBI:57375"/>
        <dbReference type="ChEBI" id="CHEBI:57692"/>
        <dbReference type="ChEBI" id="CHEBI:58307"/>
    </reaction>
</comment>
<comment type="cofactor">
    <cofactor evidence="1 27">
        <name>FAD</name>
        <dbReference type="ChEBI" id="CHEBI:57692"/>
    </cofactor>
</comment>
<dbReference type="GO" id="GO:0006631">
    <property type="term" value="P:fatty acid metabolic process"/>
    <property type="evidence" value="ECO:0007669"/>
    <property type="project" value="UniProtKB-KW"/>
</dbReference>
<evidence type="ECO:0000256" key="21">
    <source>
        <dbReference type="ARBA" id="ARBA00052387"/>
    </source>
</evidence>
<dbReference type="InterPro" id="IPR006091">
    <property type="entry name" value="Acyl-CoA_Oxase/DH_mid-dom"/>
</dbReference>
<evidence type="ECO:0000256" key="17">
    <source>
        <dbReference type="ARBA" id="ARBA00050336"/>
    </source>
</evidence>
<evidence type="ECO:0000256" key="22">
    <source>
        <dbReference type="ARBA" id="ARBA00054301"/>
    </source>
</evidence>
<keyword evidence="10" id="KW-0276">Fatty acid metabolism</keyword>
<evidence type="ECO:0000256" key="5">
    <source>
        <dbReference type="ARBA" id="ARBA00012033"/>
    </source>
</evidence>